<dbReference type="CDD" id="cd03112">
    <property type="entry name" value="CobW-like"/>
    <property type="match status" value="1"/>
</dbReference>
<dbReference type="Proteomes" id="UP000000925">
    <property type="component" value="Chromosome"/>
</dbReference>
<dbReference type="Pfam" id="PF07683">
    <property type="entry name" value="CobW_C"/>
    <property type="match status" value="1"/>
</dbReference>
<dbReference type="InterPro" id="IPR036627">
    <property type="entry name" value="CobW-likC_sf"/>
</dbReference>
<gene>
    <name evidence="8" type="ordered locus">Caka_2652</name>
</gene>
<evidence type="ECO:0000256" key="3">
    <source>
        <dbReference type="ARBA" id="ARBA00023186"/>
    </source>
</evidence>
<dbReference type="PANTHER" id="PTHR43603">
    <property type="entry name" value="COBW DOMAIN-CONTAINING PROTEIN DDB_G0274527"/>
    <property type="match status" value="1"/>
</dbReference>
<dbReference type="InterPro" id="IPR027417">
    <property type="entry name" value="P-loop_NTPase"/>
</dbReference>
<evidence type="ECO:0000256" key="2">
    <source>
        <dbReference type="ARBA" id="ARBA00022801"/>
    </source>
</evidence>
<dbReference type="InterPro" id="IPR003495">
    <property type="entry name" value="CobW/HypB/UreG_nucleotide-bd"/>
</dbReference>
<accession>D5EPT4</accession>
<evidence type="ECO:0000259" key="7">
    <source>
        <dbReference type="SMART" id="SM00833"/>
    </source>
</evidence>
<evidence type="ECO:0000313" key="8">
    <source>
        <dbReference type="EMBL" id="ADE55667.1"/>
    </source>
</evidence>
<dbReference type="eggNOG" id="COG0523">
    <property type="taxonomic scope" value="Bacteria"/>
</dbReference>
<dbReference type="InterPro" id="IPR047920">
    <property type="entry name" value="ZigA-like"/>
</dbReference>
<dbReference type="InterPro" id="IPR011629">
    <property type="entry name" value="CobW-like_C"/>
</dbReference>
<keyword evidence="1" id="KW-0547">Nucleotide-binding</keyword>
<evidence type="ECO:0000256" key="5">
    <source>
        <dbReference type="ARBA" id="ARBA00045658"/>
    </source>
</evidence>
<evidence type="ECO:0000313" key="9">
    <source>
        <dbReference type="Proteomes" id="UP000000925"/>
    </source>
</evidence>
<dbReference type="PANTHER" id="PTHR43603:SF1">
    <property type="entry name" value="ZINC-REGULATED GTPASE METALLOPROTEIN ACTIVATOR 1"/>
    <property type="match status" value="1"/>
</dbReference>
<dbReference type="Gene3D" id="3.40.50.300">
    <property type="entry name" value="P-loop containing nucleotide triphosphate hydrolases"/>
    <property type="match status" value="1"/>
</dbReference>
<dbReference type="KEGG" id="caa:Caka_2652"/>
<comment type="similarity">
    <text evidence="4">Belongs to the SIMIBI class G3E GTPase family. ZNG1 subfamily.</text>
</comment>
<dbReference type="InterPro" id="IPR051927">
    <property type="entry name" value="Zn_Chap_cDPG_Synth"/>
</dbReference>
<dbReference type="AlphaFoldDB" id="D5EPT4"/>
<proteinExistence type="inferred from homology"/>
<sequence>MQTIKRKLPVTVLSGFLGAGKTTLLNHILNNRDGLKVAVIVNDMSEVNIDAQLVAEGGAELSRKEEKLVEMSNGCICCTLRDDLLEEVRRLAYEGRFDYLLIESTGVSEPMPVAETFFFRNEAGFSLADIAELDTMVTVVDAGNFARDFGSPERLKDRGQEVGEEDERTIVDLLVDQVDFADVILLNKIDTVDEATKAQIVSGIRALNSRAELVECRFGAIDPKVILNTGRFDIQSAEQVPDWLKLIQNEPVPETEEYGIKQFVYRARRPFHPERLWKWMKQDWPGVIRSKGFFWLATRMAYVGLWSRAGAQSDVQLAGEWYAAVPRDYWPQDEDEVIKVLSNWKEPYGDRRQELVLIGYVNGMDEAYLSSCLDACLLTEEEMGAGEIFWSTFNDPFPEWLIPEQPTPAEVESRIP</sequence>
<evidence type="ECO:0000256" key="4">
    <source>
        <dbReference type="ARBA" id="ARBA00034320"/>
    </source>
</evidence>
<protein>
    <submittedName>
        <fullName evidence="8">Cobalamin synthesis protein P47K</fullName>
    </submittedName>
</protein>
<reference evidence="8 9" key="1">
    <citation type="journal article" date="2010" name="Stand. Genomic Sci.">
        <title>Complete genome sequence of Coraliomargarita akajimensis type strain (04OKA010-24).</title>
        <authorList>
            <person name="Mavromatis K."/>
            <person name="Abt B."/>
            <person name="Brambilla E."/>
            <person name="Lapidus A."/>
            <person name="Copeland A."/>
            <person name="Deshpande S."/>
            <person name="Nolan M."/>
            <person name="Lucas S."/>
            <person name="Tice H."/>
            <person name="Cheng J.F."/>
            <person name="Han C."/>
            <person name="Detter J.C."/>
            <person name="Woyke T."/>
            <person name="Goodwin L."/>
            <person name="Pitluck S."/>
            <person name="Held B."/>
            <person name="Brettin T."/>
            <person name="Tapia R."/>
            <person name="Ivanova N."/>
            <person name="Mikhailova N."/>
            <person name="Pati A."/>
            <person name="Liolios K."/>
            <person name="Chen A."/>
            <person name="Palaniappan K."/>
            <person name="Land M."/>
            <person name="Hauser L."/>
            <person name="Chang Y.J."/>
            <person name="Jeffries C.D."/>
            <person name="Rohde M."/>
            <person name="Goker M."/>
            <person name="Bristow J."/>
            <person name="Eisen J.A."/>
            <person name="Markowitz V."/>
            <person name="Hugenholtz P."/>
            <person name="Klenk H.P."/>
            <person name="Kyrpides N.C."/>
        </authorList>
    </citation>
    <scope>NUCLEOTIDE SEQUENCE [LARGE SCALE GENOMIC DNA]</scope>
    <source>
        <strain evidence="9">DSM 45221 / IAM 15411 / JCM 23193 / KCTC 12865</strain>
    </source>
</reference>
<evidence type="ECO:0000256" key="1">
    <source>
        <dbReference type="ARBA" id="ARBA00022741"/>
    </source>
</evidence>
<dbReference type="SUPFAM" id="SSF52540">
    <property type="entry name" value="P-loop containing nucleoside triphosphate hydrolases"/>
    <property type="match status" value="1"/>
</dbReference>
<name>D5EPT4_CORAD</name>
<feature type="domain" description="CobW C-terminal" evidence="7">
    <location>
        <begin position="260"/>
        <end position="377"/>
    </location>
</feature>
<dbReference type="GO" id="GO:0000166">
    <property type="term" value="F:nucleotide binding"/>
    <property type="evidence" value="ECO:0007669"/>
    <property type="project" value="UniProtKB-KW"/>
</dbReference>
<dbReference type="EMBL" id="CP001998">
    <property type="protein sequence ID" value="ADE55667.1"/>
    <property type="molecule type" value="Genomic_DNA"/>
</dbReference>
<dbReference type="GO" id="GO:0016787">
    <property type="term" value="F:hydrolase activity"/>
    <property type="evidence" value="ECO:0007669"/>
    <property type="project" value="UniProtKB-KW"/>
</dbReference>
<dbReference type="Pfam" id="PF02492">
    <property type="entry name" value="cobW"/>
    <property type="match status" value="1"/>
</dbReference>
<keyword evidence="2" id="KW-0378">Hydrolase</keyword>
<keyword evidence="3" id="KW-0143">Chaperone</keyword>
<comment type="function">
    <text evidence="5">Zinc chaperone that directly transfers zinc cofactor to target proteins, thereby activating them. Zinc is transferred from the CXCC motif in the GTPase domain to the zinc binding site in target proteins in a process requiring GTP hydrolysis.</text>
</comment>
<dbReference type="OrthoDB" id="9808822at2"/>
<dbReference type="HOGENOM" id="CLU_017452_2_0_0"/>
<comment type="catalytic activity">
    <reaction evidence="6">
        <text>GTP + H2O = GDP + phosphate + H(+)</text>
        <dbReference type="Rhea" id="RHEA:19669"/>
        <dbReference type="ChEBI" id="CHEBI:15377"/>
        <dbReference type="ChEBI" id="CHEBI:15378"/>
        <dbReference type="ChEBI" id="CHEBI:37565"/>
        <dbReference type="ChEBI" id="CHEBI:43474"/>
        <dbReference type="ChEBI" id="CHEBI:58189"/>
    </reaction>
    <physiologicalReaction direction="left-to-right" evidence="6">
        <dbReference type="Rhea" id="RHEA:19670"/>
    </physiologicalReaction>
</comment>
<dbReference type="SMART" id="SM00833">
    <property type="entry name" value="CobW_C"/>
    <property type="match status" value="1"/>
</dbReference>
<evidence type="ECO:0000256" key="6">
    <source>
        <dbReference type="ARBA" id="ARBA00049117"/>
    </source>
</evidence>
<dbReference type="STRING" id="583355.Caka_2652"/>
<organism evidence="8 9">
    <name type="scientific">Coraliomargarita akajimensis (strain DSM 45221 / IAM 15411 / JCM 23193 / KCTC 12865 / 04OKA010-24)</name>
    <dbReference type="NCBI Taxonomy" id="583355"/>
    <lineage>
        <taxon>Bacteria</taxon>
        <taxon>Pseudomonadati</taxon>
        <taxon>Verrucomicrobiota</taxon>
        <taxon>Opitutia</taxon>
        <taxon>Puniceicoccales</taxon>
        <taxon>Coraliomargaritaceae</taxon>
        <taxon>Coraliomargarita</taxon>
    </lineage>
</organism>
<keyword evidence="9" id="KW-1185">Reference proteome</keyword>
<dbReference type="Gene3D" id="3.30.1220.10">
    <property type="entry name" value="CobW-like, C-terminal domain"/>
    <property type="match status" value="1"/>
</dbReference>
<dbReference type="RefSeq" id="WP_013044389.1">
    <property type="nucleotide sequence ID" value="NC_014008.1"/>
</dbReference>
<dbReference type="NCBIfam" id="NF038288">
    <property type="entry name" value="chaper_GTP_ZigA"/>
    <property type="match status" value="1"/>
</dbReference>